<dbReference type="RefSeq" id="WP_058565210.1">
    <property type="nucleotide sequence ID" value="NZ_CP109886.1"/>
</dbReference>
<evidence type="ECO:0000313" key="2">
    <source>
        <dbReference type="EMBL" id="WCF27747.1"/>
    </source>
</evidence>
<reference evidence="2" key="1">
    <citation type="journal article" date="2022" name="Phytopathology">
        <title>Complete circularized genome resources of seven strains of Xylella fastidiosa subsp. fastidiosa using hybrid assembly reveals unknown plasmids.</title>
        <authorList>
            <person name="Velasco-Amo M.D.P."/>
            <person name="Arias-Giraldo L.F.F."/>
            <person name="Ecija M.R."/>
            <person name="De La Fuente L."/>
            <person name="Marco-Noales E."/>
            <person name="Moralejo E."/>
            <person name="Navas-Cort J.A."/>
            <person name="Landa B.B."/>
        </authorList>
    </citation>
    <scope>NUCLEOTIDE SEQUENCE</scope>
    <source>
        <strain evidence="2">CFBP8073</strain>
    </source>
</reference>
<accession>A0AAJ5UHU9</accession>
<reference evidence="2" key="2">
    <citation type="submission" date="2022-10" db="EMBL/GenBank/DDBJ databases">
        <authorList>
            <person name="Landa B."/>
            <person name="Arias-Giraldo L.F."/>
            <person name="Roman-Ecija M."/>
            <person name="Velasco-Amo M.P."/>
            <person name="De La Fuente L."/>
            <person name="Marco-Noales E."/>
            <person name="Moralejo E."/>
        </authorList>
    </citation>
    <scope>NUCLEOTIDE SEQUENCE</scope>
    <source>
        <strain evidence="2">CFBP8073</strain>
    </source>
</reference>
<dbReference type="AlphaFoldDB" id="A0AAJ5UHU9"/>
<feature type="domain" description="Lcl C-terminal" evidence="1">
    <location>
        <begin position="30"/>
        <end position="141"/>
    </location>
</feature>
<gene>
    <name evidence="2" type="ORF">OK117_08880</name>
</gene>
<protein>
    <submittedName>
        <fullName evidence="2">DUF1566 domain-containing protein</fullName>
    </submittedName>
</protein>
<name>A0AAJ5UHU9_XYLFS</name>
<sequence>MITAPLENAPTPRGARFTKIYNKYGHHIITRDAHMGLEWTAHAFEGYDGAGYSNLSKNTGAEWICRVSDIGGRTDWRLPKLNEVLSIGLVDTYWPSNYEGWLWTCTPCEKEPKTKAWAVKFGTTDKRIEERCECFHVRAVRGQMCTAATATPKAGES</sequence>
<dbReference type="InterPro" id="IPR011460">
    <property type="entry name" value="Lcl_C"/>
</dbReference>
<organism evidence="2 3">
    <name type="scientific">Xylella fastidiosa subsp. fastidiosa</name>
    <dbReference type="NCBI Taxonomy" id="644356"/>
    <lineage>
        <taxon>Bacteria</taxon>
        <taxon>Pseudomonadati</taxon>
        <taxon>Pseudomonadota</taxon>
        <taxon>Gammaproteobacteria</taxon>
        <taxon>Lysobacterales</taxon>
        <taxon>Lysobacteraceae</taxon>
        <taxon>Xylella</taxon>
    </lineage>
</organism>
<dbReference type="Proteomes" id="UP001211513">
    <property type="component" value="Chromosome"/>
</dbReference>
<evidence type="ECO:0000259" key="1">
    <source>
        <dbReference type="Pfam" id="PF07603"/>
    </source>
</evidence>
<evidence type="ECO:0000313" key="3">
    <source>
        <dbReference type="Proteomes" id="UP001211513"/>
    </source>
</evidence>
<dbReference type="Pfam" id="PF07603">
    <property type="entry name" value="Lcl_C"/>
    <property type="match status" value="1"/>
</dbReference>
<dbReference type="EMBL" id="CP109886">
    <property type="protein sequence ID" value="WCF27747.1"/>
    <property type="molecule type" value="Genomic_DNA"/>
</dbReference>
<proteinExistence type="predicted"/>